<organism evidence="11 12">
    <name type="scientific">Artemia franciscana</name>
    <name type="common">Brine shrimp</name>
    <name type="synonym">Artemia sanfranciscana</name>
    <dbReference type="NCBI Taxonomy" id="6661"/>
    <lineage>
        <taxon>Eukaryota</taxon>
        <taxon>Metazoa</taxon>
        <taxon>Ecdysozoa</taxon>
        <taxon>Arthropoda</taxon>
        <taxon>Crustacea</taxon>
        <taxon>Branchiopoda</taxon>
        <taxon>Anostraca</taxon>
        <taxon>Artemiidae</taxon>
        <taxon>Artemia</taxon>
    </lineage>
</organism>
<dbReference type="InterPro" id="IPR002318">
    <property type="entry name" value="Ala-tRNA-lgiase_IIc"/>
</dbReference>
<keyword evidence="7" id="KW-0694">RNA-binding</keyword>
<comment type="caution">
    <text evidence="11">The sequence shown here is derived from an EMBL/GenBank/DDBJ whole genome shotgun (WGS) entry which is preliminary data.</text>
</comment>
<dbReference type="EC" id="6.1.1.7" evidence="2"/>
<comment type="similarity">
    <text evidence="1">Belongs to the class-II aminoacyl-tRNA synthetase family.</text>
</comment>
<keyword evidence="9" id="KW-0030">Aminoacyl-tRNA synthetase</keyword>
<dbReference type="PRINTS" id="PR00980">
    <property type="entry name" value="TRNASYNTHALA"/>
</dbReference>
<dbReference type="SUPFAM" id="SSF55681">
    <property type="entry name" value="Class II aaRS and biotin synthetases"/>
    <property type="match status" value="1"/>
</dbReference>
<keyword evidence="8" id="KW-0648">Protein biosynthesis</keyword>
<dbReference type="EMBL" id="JAVRJZ010000016">
    <property type="protein sequence ID" value="KAK2711204.1"/>
    <property type="molecule type" value="Genomic_DNA"/>
</dbReference>
<evidence type="ECO:0000256" key="2">
    <source>
        <dbReference type="ARBA" id="ARBA00013168"/>
    </source>
</evidence>
<evidence type="ECO:0000256" key="7">
    <source>
        <dbReference type="ARBA" id="ARBA00022884"/>
    </source>
</evidence>
<dbReference type="Proteomes" id="UP001187531">
    <property type="component" value="Unassembled WGS sequence"/>
</dbReference>
<keyword evidence="3" id="KW-0820">tRNA-binding</keyword>
<reference evidence="11" key="1">
    <citation type="submission" date="2023-07" db="EMBL/GenBank/DDBJ databases">
        <title>Chromosome-level genome assembly of Artemia franciscana.</title>
        <authorList>
            <person name="Jo E."/>
        </authorList>
    </citation>
    <scope>NUCLEOTIDE SEQUENCE</scope>
    <source>
        <tissue evidence="11">Whole body</tissue>
    </source>
</reference>
<dbReference type="InterPro" id="IPR018164">
    <property type="entry name" value="Ala-tRNA-synth_IIc_N"/>
</dbReference>
<dbReference type="AlphaFoldDB" id="A0AA88HQ47"/>
<dbReference type="Gene3D" id="3.30.930.10">
    <property type="entry name" value="Bira Bifunctional Protein, Domain 2"/>
    <property type="match status" value="2"/>
</dbReference>
<dbReference type="GO" id="GO:0004813">
    <property type="term" value="F:alanine-tRNA ligase activity"/>
    <property type="evidence" value="ECO:0007669"/>
    <property type="project" value="UniProtKB-EC"/>
</dbReference>
<evidence type="ECO:0000256" key="8">
    <source>
        <dbReference type="ARBA" id="ARBA00022917"/>
    </source>
</evidence>
<accession>A0AA88HQ47</accession>
<proteinExistence type="inferred from homology"/>
<dbReference type="InterPro" id="IPR050058">
    <property type="entry name" value="Ala-tRNA_ligase"/>
</dbReference>
<evidence type="ECO:0000256" key="6">
    <source>
        <dbReference type="ARBA" id="ARBA00022840"/>
    </source>
</evidence>
<dbReference type="GO" id="GO:0000049">
    <property type="term" value="F:tRNA binding"/>
    <property type="evidence" value="ECO:0007669"/>
    <property type="project" value="UniProtKB-KW"/>
</dbReference>
<evidence type="ECO:0000256" key="1">
    <source>
        <dbReference type="ARBA" id="ARBA00008226"/>
    </source>
</evidence>
<evidence type="ECO:0000259" key="10">
    <source>
        <dbReference type="PROSITE" id="PS50860"/>
    </source>
</evidence>
<dbReference type="GO" id="GO:0002161">
    <property type="term" value="F:aminoacyl-tRNA deacylase activity"/>
    <property type="evidence" value="ECO:0007669"/>
    <property type="project" value="TreeGrafter"/>
</dbReference>
<dbReference type="PANTHER" id="PTHR11777:SF9">
    <property type="entry name" value="ALANINE--TRNA LIGASE, CYTOPLASMIC"/>
    <property type="match status" value="1"/>
</dbReference>
<evidence type="ECO:0000256" key="3">
    <source>
        <dbReference type="ARBA" id="ARBA00022555"/>
    </source>
</evidence>
<dbReference type="PROSITE" id="PS50860">
    <property type="entry name" value="AA_TRNA_LIGASE_II_ALA"/>
    <property type="match status" value="1"/>
</dbReference>
<sequence length="139" mass="16536">MLGNWSFGDYSKEEMYTWAWEFLTEELKLEKKTPLRYIFQWIGDRNAADLVNTGDPNVIELWNTVFVKYNRDSDNRLTLLPKQHVDCGMGLERLVSIVQKRDLTTIRIFLLLCLTQLKKRVTEKKNMELNTMTLMWPTE</sequence>
<gene>
    <name evidence="11" type="ORF">QYM36_012399</name>
</gene>
<keyword evidence="6" id="KW-0067">ATP-binding</keyword>
<name>A0AA88HQ47_ARTSF</name>
<evidence type="ECO:0000313" key="12">
    <source>
        <dbReference type="Proteomes" id="UP001187531"/>
    </source>
</evidence>
<dbReference type="Pfam" id="PF01411">
    <property type="entry name" value="tRNA-synt_2c"/>
    <property type="match status" value="2"/>
</dbReference>
<dbReference type="InterPro" id="IPR045864">
    <property type="entry name" value="aa-tRNA-synth_II/BPL/LPL"/>
</dbReference>
<keyword evidence="4" id="KW-0436">Ligase</keyword>
<dbReference type="GO" id="GO:0006419">
    <property type="term" value="P:alanyl-tRNA aminoacylation"/>
    <property type="evidence" value="ECO:0007669"/>
    <property type="project" value="InterPro"/>
</dbReference>
<keyword evidence="12" id="KW-1185">Reference proteome</keyword>
<evidence type="ECO:0000256" key="5">
    <source>
        <dbReference type="ARBA" id="ARBA00022741"/>
    </source>
</evidence>
<evidence type="ECO:0000256" key="4">
    <source>
        <dbReference type="ARBA" id="ARBA00022598"/>
    </source>
</evidence>
<feature type="domain" description="Alanyl-transfer RNA synthetases family profile" evidence="10">
    <location>
        <begin position="1"/>
        <end position="99"/>
    </location>
</feature>
<evidence type="ECO:0000313" key="11">
    <source>
        <dbReference type="EMBL" id="KAK2711204.1"/>
    </source>
</evidence>
<dbReference type="PANTHER" id="PTHR11777">
    <property type="entry name" value="ALANYL-TRNA SYNTHETASE"/>
    <property type="match status" value="1"/>
</dbReference>
<protein>
    <recommendedName>
        <fullName evidence="2">alanine--tRNA ligase</fullName>
        <ecNumber evidence="2">6.1.1.7</ecNumber>
    </recommendedName>
</protein>
<keyword evidence="5" id="KW-0547">Nucleotide-binding</keyword>
<evidence type="ECO:0000256" key="9">
    <source>
        <dbReference type="ARBA" id="ARBA00023146"/>
    </source>
</evidence>
<dbReference type="GO" id="GO:0005524">
    <property type="term" value="F:ATP binding"/>
    <property type="evidence" value="ECO:0007669"/>
    <property type="project" value="UniProtKB-KW"/>
</dbReference>
<dbReference type="InterPro" id="IPR018165">
    <property type="entry name" value="Ala-tRNA-synth_IIc_core"/>
</dbReference>
<dbReference type="GO" id="GO:0005739">
    <property type="term" value="C:mitochondrion"/>
    <property type="evidence" value="ECO:0007669"/>
    <property type="project" value="TreeGrafter"/>
</dbReference>